<accession>A0AAD6MMU2</accession>
<evidence type="ECO:0000256" key="6">
    <source>
        <dbReference type="ARBA" id="ARBA00023004"/>
    </source>
</evidence>
<dbReference type="InterPro" id="IPR005123">
    <property type="entry name" value="Oxoglu/Fe-dep_dioxygenase_dom"/>
</dbReference>
<dbReference type="SMART" id="SM00702">
    <property type="entry name" value="P4Hc"/>
    <property type="match status" value="1"/>
</dbReference>
<dbReference type="GO" id="GO:0003729">
    <property type="term" value="F:mRNA binding"/>
    <property type="evidence" value="ECO:0007669"/>
    <property type="project" value="InterPro"/>
</dbReference>
<dbReference type="Gene3D" id="2.60.120.620">
    <property type="entry name" value="q2cbj1_9rhob like domain"/>
    <property type="match status" value="1"/>
</dbReference>
<sequence>MAMPPGNVVIPDKVQFPAGAVGGGGGGNEIHQHQLQRHQWFPVDERDGFISWLRGEFAAANAIIDSLCHHLRAVGEAGEYDLVVGCIQQRRSNWNHVLHMQQYFSVGEVIVALQQVVLRRQQQQQQNHHHQQRFYYDHGKVGGRDFKRSSSAGFNRGHRGGGGGGGDAVKEGVNSSVENHSFNGNSSENIRSEKFEEVKSGGDGGKSDDKKDATAKSHTDNHKNSSGNAQGTVSGNSEAVAVDDWSSPKESDSHPSNNQNEKQNLAITPKTFVAEEKIDGQMVNVVDGLKLYENLLDSSEVSKLVSLVNELRATGRRGQCQGQTYILSKRPMKGHGREMIQLERRVESIPALLQDVIEHFVAMQVMTMKPDSCIIDIYNEGDHSQPHMWPPWFGKPVSVLFLTECELTFGKVIDTLHHGDYKGSLKLSVAPGSFLVMQGKSSDLAKHAIPVIRKQRMLVTFTKSQPKKLTSNDGPRLPSHTGAPSSHWGPPPSRSPNHLRHHVPKHYAAIPTTGVLLVPPIRPQIPPPNGVQPLFMTTPVAAPMPFPAPVPIPPVSTGWPTSSPRHPSARLPVPIPGTGVFLPPPGSGNASSALQLSAIATEMNFPTETDKEKENGPGKSNQDTSGSPKEKSAEKTQRQDSNGDVDGIAVKKEEQQRVSHTVAGQSAGAGKKKVKFKIEKQDGFPKKTHVNFFDLCIPLNMLLSREMGAGSLKPPRLILHNFLTSEECKELEFIHKSSSTVGYRPNVFSTTLSHLIATNSSPFLIPFVPIRERLKEKVEHFFGCEYELCVEFTGLISWCRGASIGWHCDDNRSYLKQRHFTAVCYLNSYGKDFKGGLFHFQDGEPATLVPMAGDVAIYTADSCNIHAVDEIIEGERLTLTLWFSRDSAHDEDAKLISLLSKNMPELKLPMLASSNMYWFSLDPASHQQLGFDICLARMHVLGFDMCSCQAEGLFSDSTELLMEPLQLARGNELFKQEFVNILHALQAVQFHHWKASDLPDAQSEVEPGDVDHVVRLSKSQQEVVKSLRSQLLKDHQLVEMIFSCAICSRNQQNFDWERFSAAIVGLEDYTSKLHKELLMSLPYWRTHGIIYSVPPECS</sequence>
<feature type="compositionally biased region" description="Polar residues" evidence="7">
    <location>
        <begin position="462"/>
        <end position="473"/>
    </location>
</feature>
<feature type="compositionally biased region" description="Polar residues" evidence="7">
    <location>
        <begin position="224"/>
        <end position="237"/>
    </location>
</feature>
<organism evidence="9 10">
    <name type="scientific">Populus alba x Populus x berolinensis</name>
    <dbReference type="NCBI Taxonomy" id="444605"/>
    <lineage>
        <taxon>Eukaryota</taxon>
        <taxon>Viridiplantae</taxon>
        <taxon>Streptophyta</taxon>
        <taxon>Embryophyta</taxon>
        <taxon>Tracheophyta</taxon>
        <taxon>Spermatophyta</taxon>
        <taxon>Magnoliopsida</taxon>
        <taxon>eudicotyledons</taxon>
        <taxon>Gunneridae</taxon>
        <taxon>Pentapetalae</taxon>
        <taxon>rosids</taxon>
        <taxon>fabids</taxon>
        <taxon>Malpighiales</taxon>
        <taxon>Salicaceae</taxon>
        <taxon>Saliceae</taxon>
        <taxon>Populus</taxon>
    </lineage>
</organism>
<dbReference type="InterPro" id="IPR044842">
    <property type="entry name" value="ALKBH9B/ALKBH10B-like"/>
</dbReference>
<protein>
    <recommendedName>
        <fullName evidence="8">Fe2OG dioxygenase domain-containing protein</fullName>
    </recommendedName>
</protein>
<dbReference type="GO" id="GO:0032451">
    <property type="term" value="F:demethylase activity"/>
    <property type="evidence" value="ECO:0007669"/>
    <property type="project" value="InterPro"/>
</dbReference>
<feature type="domain" description="Fe2OG dioxygenase" evidence="8">
    <location>
        <begin position="777"/>
        <end position="885"/>
    </location>
</feature>
<feature type="compositionally biased region" description="Basic and acidic residues" evidence="7">
    <location>
        <begin position="628"/>
        <end position="638"/>
    </location>
</feature>
<feature type="region of interest" description="Disordered" evidence="7">
    <location>
        <begin position="146"/>
        <end position="265"/>
    </location>
</feature>
<keyword evidence="4" id="KW-0223">Dioxygenase</keyword>
<dbReference type="InterPro" id="IPR037151">
    <property type="entry name" value="AlkB-like_sf"/>
</dbReference>
<comment type="similarity">
    <text evidence="2">Belongs to the alkB family.</text>
</comment>
<proteinExistence type="inferred from homology"/>
<dbReference type="Pfam" id="PF13640">
    <property type="entry name" value="2OG-FeII_Oxy_3"/>
    <property type="match status" value="1"/>
</dbReference>
<dbReference type="EMBL" id="JAQIZT010000008">
    <property type="protein sequence ID" value="KAJ6988261.1"/>
    <property type="molecule type" value="Genomic_DNA"/>
</dbReference>
<comment type="caution">
    <text evidence="9">The sequence shown here is derived from an EMBL/GenBank/DDBJ whole genome shotgun (WGS) entry which is preliminary data.</text>
</comment>
<dbReference type="GO" id="GO:0016705">
    <property type="term" value="F:oxidoreductase activity, acting on paired donors, with incorporation or reduction of molecular oxygen"/>
    <property type="evidence" value="ECO:0007669"/>
    <property type="project" value="InterPro"/>
</dbReference>
<feature type="region of interest" description="Disordered" evidence="7">
    <location>
        <begin position="462"/>
        <end position="500"/>
    </location>
</feature>
<dbReference type="GO" id="GO:0005506">
    <property type="term" value="F:iron ion binding"/>
    <property type="evidence" value="ECO:0007669"/>
    <property type="project" value="InterPro"/>
</dbReference>
<dbReference type="GO" id="GO:0006402">
    <property type="term" value="P:mRNA catabolic process"/>
    <property type="evidence" value="ECO:0007669"/>
    <property type="project" value="InterPro"/>
</dbReference>
<evidence type="ECO:0000256" key="1">
    <source>
        <dbReference type="ARBA" id="ARBA00001961"/>
    </source>
</evidence>
<feature type="compositionally biased region" description="Basic and acidic residues" evidence="7">
    <location>
        <begin position="190"/>
        <end position="223"/>
    </location>
</feature>
<feature type="compositionally biased region" description="Polar residues" evidence="7">
    <location>
        <begin position="618"/>
        <end position="627"/>
    </location>
</feature>
<name>A0AAD6MMU2_9ROSI</name>
<evidence type="ECO:0000256" key="7">
    <source>
        <dbReference type="SAM" id="MobiDB-lite"/>
    </source>
</evidence>
<keyword evidence="6" id="KW-0408">Iron</keyword>
<evidence type="ECO:0000313" key="10">
    <source>
        <dbReference type="Proteomes" id="UP001164929"/>
    </source>
</evidence>
<dbReference type="PROSITE" id="PS51471">
    <property type="entry name" value="FE2OG_OXY"/>
    <property type="match status" value="1"/>
</dbReference>
<keyword evidence="3" id="KW-0479">Metal-binding</keyword>
<reference evidence="9" key="1">
    <citation type="journal article" date="2023" name="Mol. Ecol. Resour.">
        <title>Chromosome-level genome assembly of a triploid poplar Populus alba 'Berolinensis'.</title>
        <authorList>
            <person name="Chen S."/>
            <person name="Yu Y."/>
            <person name="Wang X."/>
            <person name="Wang S."/>
            <person name="Zhang T."/>
            <person name="Zhou Y."/>
            <person name="He R."/>
            <person name="Meng N."/>
            <person name="Wang Y."/>
            <person name="Liu W."/>
            <person name="Liu Z."/>
            <person name="Liu J."/>
            <person name="Guo Q."/>
            <person name="Huang H."/>
            <person name="Sederoff R.R."/>
            <person name="Wang G."/>
            <person name="Qu G."/>
            <person name="Chen S."/>
        </authorList>
    </citation>
    <scope>NUCLEOTIDE SEQUENCE</scope>
    <source>
        <strain evidence="9">SC-2020</strain>
    </source>
</reference>
<dbReference type="PANTHER" id="PTHR31447:SF0">
    <property type="entry name" value="HYDROXYPROLINE-RICH GLYCOPROTEIN FAMILY PROTEIN"/>
    <property type="match status" value="1"/>
</dbReference>
<evidence type="ECO:0000256" key="2">
    <source>
        <dbReference type="ARBA" id="ARBA00007879"/>
    </source>
</evidence>
<dbReference type="InterPro" id="IPR006620">
    <property type="entry name" value="Pro_4_hyd_alph"/>
</dbReference>
<keyword evidence="5" id="KW-0560">Oxidoreductase</keyword>
<feature type="compositionally biased region" description="Polar residues" evidence="7">
    <location>
        <begin position="173"/>
        <end position="189"/>
    </location>
</feature>
<dbReference type="GO" id="GO:0051213">
    <property type="term" value="F:dioxygenase activity"/>
    <property type="evidence" value="ECO:0007669"/>
    <property type="project" value="UniProtKB-KW"/>
</dbReference>
<feature type="region of interest" description="Disordered" evidence="7">
    <location>
        <begin position="608"/>
        <end position="674"/>
    </location>
</feature>
<dbReference type="Proteomes" id="UP001164929">
    <property type="component" value="Chromosome 8"/>
</dbReference>
<comment type="cofactor">
    <cofactor evidence="1">
        <name>L-ascorbate</name>
        <dbReference type="ChEBI" id="CHEBI:38290"/>
    </cofactor>
</comment>
<dbReference type="GO" id="GO:0031418">
    <property type="term" value="F:L-ascorbic acid binding"/>
    <property type="evidence" value="ECO:0007669"/>
    <property type="project" value="InterPro"/>
</dbReference>
<evidence type="ECO:0000256" key="3">
    <source>
        <dbReference type="ARBA" id="ARBA00022723"/>
    </source>
</evidence>
<dbReference type="PANTHER" id="PTHR31447">
    <property type="entry name" value="HYDROXYPROLINE-RICH GLYCOPROTEIN FAMILY PROTEIN-RELATED"/>
    <property type="match status" value="1"/>
</dbReference>
<gene>
    <name evidence="9" type="ORF">NC653_021251</name>
</gene>
<evidence type="ECO:0000256" key="4">
    <source>
        <dbReference type="ARBA" id="ARBA00022964"/>
    </source>
</evidence>
<dbReference type="Gene3D" id="2.60.120.590">
    <property type="entry name" value="Alpha-ketoglutarate-dependent dioxygenase AlkB-like"/>
    <property type="match status" value="1"/>
</dbReference>
<evidence type="ECO:0000259" key="8">
    <source>
        <dbReference type="PROSITE" id="PS51471"/>
    </source>
</evidence>
<keyword evidence="10" id="KW-1185">Reference proteome</keyword>
<dbReference type="InterPro" id="IPR044862">
    <property type="entry name" value="Pro_4_hyd_alph_FE2OG_OXY"/>
</dbReference>
<feature type="compositionally biased region" description="Polar residues" evidence="7">
    <location>
        <begin position="254"/>
        <end position="265"/>
    </location>
</feature>
<dbReference type="SUPFAM" id="SSF51197">
    <property type="entry name" value="Clavaminate synthase-like"/>
    <property type="match status" value="1"/>
</dbReference>
<evidence type="ECO:0000256" key="5">
    <source>
        <dbReference type="ARBA" id="ARBA00023002"/>
    </source>
</evidence>
<dbReference type="AlphaFoldDB" id="A0AAD6MMU2"/>
<evidence type="ECO:0000313" key="9">
    <source>
        <dbReference type="EMBL" id="KAJ6988261.1"/>
    </source>
</evidence>